<feature type="compositionally biased region" description="Basic and acidic residues" evidence="4">
    <location>
        <begin position="488"/>
        <end position="497"/>
    </location>
</feature>
<feature type="compositionally biased region" description="Basic and acidic residues" evidence="4">
    <location>
        <begin position="144"/>
        <end position="155"/>
    </location>
</feature>
<dbReference type="GO" id="GO:0010494">
    <property type="term" value="C:cytoplasmic stress granule"/>
    <property type="evidence" value="ECO:0007669"/>
    <property type="project" value="UniProtKB-SubCell"/>
</dbReference>
<evidence type="ECO:0000313" key="7">
    <source>
        <dbReference type="EMBL" id="KAK2704180.1"/>
    </source>
</evidence>
<dbReference type="CDD" id="cd00780">
    <property type="entry name" value="NTF2"/>
    <property type="match status" value="1"/>
</dbReference>
<dbReference type="InterPro" id="IPR000504">
    <property type="entry name" value="RRM_dom"/>
</dbReference>
<dbReference type="Pfam" id="PF02136">
    <property type="entry name" value="NTF2"/>
    <property type="match status" value="1"/>
</dbReference>
<evidence type="ECO:0000256" key="4">
    <source>
        <dbReference type="SAM" id="MobiDB-lite"/>
    </source>
</evidence>
<dbReference type="Proteomes" id="UP001187531">
    <property type="component" value="Unassembled WGS sequence"/>
</dbReference>
<reference evidence="7" key="1">
    <citation type="submission" date="2023-07" db="EMBL/GenBank/DDBJ databases">
        <title>Chromosome-level genome assembly of Artemia franciscana.</title>
        <authorList>
            <person name="Jo E."/>
        </authorList>
    </citation>
    <scope>NUCLEOTIDE SEQUENCE</scope>
    <source>
        <tissue evidence="7">Whole body</tissue>
    </source>
</reference>
<evidence type="ECO:0000256" key="3">
    <source>
        <dbReference type="PROSITE-ProRule" id="PRU00176"/>
    </source>
</evidence>
<dbReference type="Gene3D" id="3.30.70.330">
    <property type="match status" value="1"/>
</dbReference>
<dbReference type="InterPro" id="IPR039539">
    <property type="entry name" value="Ras_GTPase_bind_prot"/>
</dbReference>
<dbReference type="GO" id="GO:1990904">
    <property type="term" value="C:ribonucleoprotein complex"/>
    <property type="evidence" value="ECO:0007669"/>
    <property type="project" value="TreeGrafter"/>
</dbReference>
<feature type="region of interest" description="Disordered" evidence="4">
    <location>
        <begin position="473"/>
        <end position="563"/>
    </location>
</feature>
<keyword evidence="2 3" id="KW-0694">RNA-binding</keyword>
<dbReference type="Pfam" id="PF00076">
    <property type="entry name" value="RRM_1"/>
    <property type="match status" value="1"/>
</dbReference>
<dbReference type="EMBL" id="JAVRJZ010000030">
    <property type="protein sequence ID" value="KAK2704180.1"/>
    <property type="molecule type" value="Genomic_DNA"/>
</dbReference>
<feature type="domain" description="NTF2" evidence="6">
    <location>
        <begin position="12"/>
        <end position="132"/>
    </location>
</feature>
<dbReference type="SMART" id="SM00360">
    <property type="entry name" value="RRM"/>
    <property type="match status" value="1"/>
</dbReference>
<keyword evidence="8" id="KW-1185">Reference proteome</keyword>
<evidence type="ECO:0000259" key="5">
    <source>
        <dbReference type="PROSITE" id="PS50102"/>
    </source>
</evidence>
<comment type="caution">
    <text evidence="7">The sequence shown here is derived from an EMBL/GenBank/DDBJ whole genome shotgun (WGS) entry which is preliminary data.</text>
</comment>
<dbReference type="InterPro" id="IPR012677">
    <property type="entry name" value="Nucleotide-bd_a/b_plait_sf"/>
</dbReference>
<dbReference type="SUPFAM" id="SSF54427">
    <property type="entry name" value="NTF2-like"/>
    <property type="match status" value="1"/>
</dbReference>
<organism evidence="7 8">
    <name type="scientific">Artemia franciscana</name>
    <name type="common">Brine shrimp</name>
    <name type="synonym">Artemia sanfranciscana</name>
    <dbReference type="NCBI Taxonomy" id="6661"/>
    <lineage>
        <taxon>Eukaryota</taxon>
        <taxon>Metazoa</taxon>
        <taxon>Ecdysozoa</taxon>
        <taxon>Arthropoda</taxon>
        <taxon>Crustacea</taxon>
        <taxon>Branchiopoda</taxon>
        <taxon>Anostraca</taxon>
        <taxon>Artemiidae</taxon>
        <taxon>Artemia</taxon>
    </lineage>
</organism>
<dbReference type="InterPro" id="IPR035979">
    <property type="entry name" value="RBD_domain_sf"/>
</dbReference>
<accession>A0AA88H8E0</accession>
<dbReference type="SUPFAM" id="SSF54928">
    <property type="entry name" value="RNA-binding domain, RBD"/>
    <property type="match status" value="1"/>
</dbReference>
<feature type="compositionally biased region" description="Polar residues" evidence="4">
    <location>
        <begin position="308"/>
        <end position="317"/>
    </location>
</feature>
<protein>
    <recommendedName>
        <fullName evidence="9">Ras GTPase-activating protein-binding protein 1</fullName>
    </recommendedName>
</protein>
<dbReference type="InterPro" id="IPR018222">
    <property type="entry name" value="Nuclear_transport_factor_2_euk"/>
</dbReference>
<proteinExistence type="predicted"/>
<name>A0AA88H8E0_ARTSF</name>
<dbReference type="GO" id="GO:0005829">
    <property type="term" value="C:cytosol"/>
    <property type="evidence" value="ECO:0007669"/>
    <property type="project" value="TreeGrafter"/>
</dbReference>
<evidence type="ECO:0000256" key="1">
    <source>
        <dbReference type="ARBA" id="ARBA00004210"/>
    </source>
</evidence>
<dbReference type="GO" id="GO:0003729">
    <property type="term" value="F:mRNA binding"/>
    <property type="evidence" value="ECO:0007669"/>
    <property type="project" value="TreeGrafter"/>
</dbReference>
<feature type="compositionally biased region" description="Gly residues" evidence="4">
    <location>
        <begin position="547"/>
        <end position="563"/>
    </location>
</feature>
<comment type="subcellular location">
    <subcellularLocation>
        <location evidence="1">Cytoplasm</location>
        <location evidence="1">Stress granule</location>
    </subcellularLocation>
</comment>
<feature type="compositionally biased region" description="Basic and acidic residues" evidence="4">
    <location>
        <begin position="345"/>
        <end position="372"/>
    </location>
</feature>
<dbReference type="PANTHER" id="PTHR10693:SF20">
    <property type="entry name" value="AT27578P"/>
    <property type="match status" value="1"/>
</dbReference>
<feature type="compositionally biased region" description="Basic and acidic residues" evidence="4">
    <location>
        <begin position="513"/>
        <end position="546"/>
    </location>
</feature>
<dbReference type="InterPro" id="IPR032710">
    <property type="entry name" value="NTF2-like_dom_sf"/>
</dbReference>
<evidence type="ECO:0000259" key="6">
    <source>
        <dbReference type="PROSITE" id="PS50177"/>
    </source>
</evidence>
<evidence type="ECO:0008006" key="9">
    <source>
        <dbReference type="Google" id="ProtNLM"/>
    </source>
</evidence>
<dbReference type="InterPro" id="IPR002075">
    <property type="entry name" value="NTF2_dom"/>
</dbReference>
<dbReference type="PANTHER" id="PTHR10693">
    <property type="entry name" value="RAS GTPASE-ACTIVATING PROTEIN-BINDING PROTEIN"/>
    <property type="match status" value="1"/>
</dbReference>
<feature type="compositionally biased region" description="Gly residues" evidence="4">
    <location>
        <begin position="498"/>
        <end position="512"/>
    </location>
</feature>
<feature type="domain" description="RRM" evidence="5">
    <location>
        <begin position="406"/>
        <end position="481"/>
    </location>
</feature>
<dbReference type="Gene3D" id="3.10.450.50">
    <property type="match status" value="1"/>
</dbReference>
<dbReference type="AlphaFoldDB" id="A0AA88H8E0"/>
<evidence type="ECO:0000313" key="8">
    <source>
        <dbReference type="Proteomes" id="UP001187531"/>
    </source>
</evidence>
<evidence type="ECO:0000256" key="2">
    <source>
        <dbReference type="ARBA" id="ARBA00022884"/>
    </source>
</evidence>
<feature type="region of interest" description="Disordered" evidence="4">
    <location>
        <begin position="230"/>
        <end position="387"/>
    </location>
</feature>
<dbReference type="PROSITE" id="PS50102">
    <property type="entry name" value="RRM"/>
    <property type="match status" value="1"/>
</dbReference>
<gene>
    <name evidence="7" type="ORF">QYM36_017542</name>
</gene>
<dbReference type="PROSITE" id="PS50177">
    <property type="entry name" value="NTF2_DOMAIN"/>
    <property type="match status" value="1"/>
</dbReference>
<sequence>MVMEDNPSPQYVGFEFVRQYYTMLNREPLFVHRFYSNDSSFIHGGLNPGDMNAEPAQGQEEIHRRIVSLNFRDVKTKIFFIDACETLNKGVVIQVIGELSNNGMPMRRFMQTFVLATQAARKYYVRNDIFRYQDEVFNNEDASDSGREDVEDRSSPIDQPTPDIFSIQTKPQPNPIVETEMAPPIVNGHATIVSPVEIPTVPEPAQPIYQRQPTPDVIPQKVVTPIVSPQAAPVQQLPPEEPKFTSIESETGPEAIGSWAADSATQQSETEIQPEVEAASTNEPKTFANLFKSGAHHGLPPTAPPPFSSVNQVTPLTVDSPPAADIASMPPQPQRAARGVRPTRGYRDKEGKADKEPWERPSSRTSNDEVEYRNMNGLGGRLDDRDNKRMGQMKPGGRDWNFQDSHQVFVGNIPPSIVESDLKECFGAIAKVVAVKINSSTRSAANYGFVAFETAEIVQQVLNKRPIYHKSHQFNVEEKTQRSSFSSRTERRDERGPPRGGQRSGSGGPYGGRGRDGENRGMRRDDERGPRREGEDRGPRRDDRGGRMGGRGTDRGGFGAPRR</sequence>
<dbReference type="FunFam" id="3.10.450.50:FF:000015">
    <property type="entry name" value="Ras GTPase-activating protein-binding protein 2"/>
    <property type="match status" value="1"/>
</dbReference>
<feature type="region of interest" description="Disordered" evidence="4">
    <location>
        <begin position="140"/>
        <end position="171"/>
    </location>
</feature>